<keyword evidence="4" id="KW-1185">Reference proteome</keyword>
<dbReference type="SUPFAM" id="SSF47413">
    <property type="entry name" value="lambda repressor-like DNA-binding domains"/>
    <property type="match status" value="1"/>
</dbReference>
<evidence type="ECO:0000256" key="1">
    <source>
        <dbReference type="ARBA" id="ARBA00023125"/>
    </source>
</evidence>
<protein>
    <recommendedName>
        <fullName evidence="2">HTH cro/C1-type domain-containing protein</fullName>
    </recommendedName>
</protein>
<dbReference type="STRING" id="993692.IV57_GL000080"/>
<evidence type="ECO:0000313" key="4">
    <source>
        <dbReference type="Proteomes" id="UP000051006"/>
    </source>
</evidence>
<dbReference type="AlphaFoldDB" id="A0A0R2LFQ8"/>
<feature type="domain" description="HTH cro/C1-type" evidence="2">
    <location>
        <begin position="18"/>
        <end position="73"/>
    </location>
</feature>
<dbReference type="CDD" id="cd00093">
    <property type="entry name" value="HTH_XRE"/>
    <property type="match status" value="1"/>
</dbReference>
<name>A0A0R2LFQ8_9LACO</name>
<dbReference type="PANTHER" id="PTHR46558">
    <property type="entry name" value="TRACRIPTIONAL REGULATORY PROTEIN-RELATED-RELATED"/>
    <property type="match status" value="1"/>
</dbReference>
<keyword evidence="1" id="KW-0238">DNA-binding</keyword>
<evidence type="ECO:0000313" key="3">
    <source>
        <dbReference type="EMBL" id="KRO00760.1"/>
    </source>
</evidence>
<dbReference type="Proteomes" id="UP000051006">
    <property type="component" value="Unassembled WGS sequence"/>
</dbReference>
<comment type="caution">
    <text evidence="3">The sequence shown here is derived from an EMBL/GenBank/DDBJ whole genome shotgun (WGS) entry which is preliminary data.</text>
</comment>
<dbReference type="PANTHER" id="PTHR46558:SF11">
    <property type="entry name" value="HTH-TYPE TRANSCRIPTIONAL REGULATOR XRE"/>
    <property type="match status" value="1"/>
</dbReference>
<dbReference type="SMART" id="SM00530">
    <property type="entry name" value="HTH_XRE"/>
    <property type="match status" value="1"/>
</dbReference>
<reference evidence="3 4" key="1">
    <citation type="journal article" date="2015" name="Genome Announc.">
        <title>Expanding the biotechnology potential of lactobacilli through comparative genomics of 213 strains and associated genera.</title>
        <authorList>
            <person name="Sun Z."/>
            <person name="Harris H.M."/>
            <person name="McCann A."/>
            <person name="Guo C."/>
            <person name="Argimon S."/>
            <person name="Zhang W."/>
            <person name="Yang X."/>
            <person name="Jeffery I.B."/>
            <person name="Cooney J.C."/>
            <person name="Kagawa T.F."/>
            <person name="Liu W."/>
            <person name="Song Y."/>
            <person name="Salvetti E."/>
            <person name="Wrobel A."/>
            <person name="Rasinkangas P."/>
            <person name="Parkhill J."/>
            <person name="Rea M.C."/>
            <person name="O'Sullivan O."/>
            <person name="Ritari J."/>
            <person name="Douillard F.P."/>
            <person name="Paul Ross R."/>
            <person name="Yang R."/>
            <person name="Briner A.E."/>
            <person name="Felis G.E."/>
            <person name="de Vos W.M."/>
            <person name="Barrangou R."/>
            <person name="Klaenhammer T.R."/>
            <person name="Caufield P.W."/>
            <person name="Cui Y."/>
            <person name="Zhang H."/>
            <person name="O'Toole P.W."/>
        </authorList>
    </citation>
    <scope>NUCLEOTIDE SEQUENCE [LARGE SCALE GENOMIC DNA]</scope>
    <source>
        <strain evidence="3 4">DSM 24716</strain>
    </source>
</reference>
<evidence type="ECO:0000259" key="2">
    <source>
        <dbReference type="PROSITE" id="PS50943"/>
    </source>
</evidence>
<gene>
    <name evidence="3" type="ORF">IV57_GL000080</name>
</gene>
<dbReference type="InterPro" id="IPR010982">
    <property type="entry name" value="Lambda_DNA-bd_dom_sf"/>
</dbReference>
<dbReference type="InterPro" id="IPR001387">
    <property type="entry name" value="Cro/C1-type_HTH"/>
</dbReference>
<dbReference type="GO" id="GO:0003677">
    <property type="term" value="F:DNA binding"/>
    <property type="evidence" value="ECO:0007669"/>
    <property type="project" value="UniProtKB-KW"/>
</dbReference>
<dbReference type="PROSITE" id="PS50943">
    <property type="entry name" value="HTH_CROC1"/>
    <property type="match status" value="1"/>
</dbReference>
<dbReference type="Pfam" id="PF01381">
    <property type="entry name" value="HTH_3"/>
    <property type="match status" value="1"/>
</dbReference>
<accession>A0A0R2LFQ8</accession>
<sequence length="132" mass="14997">MDGVFMENISRTDFGLRLMQLRKTKNLSMQELANIIGVSGKSTINEWEKGRGLPKKSTMDRLATVLGTNSNYLYYGDLNAFLKLKVLNVVNNYGYKSNVTFNKLIDVTNGNFHPDDVIVRHITKPKGSRLKR</sequence>
<organism evidence="3 4">
    <name type="scientific">Companilactobacillus kimchiensis</name>
    <dbReference type="NCBI Taxonomy" id="993692"/>
    <lineage>
        <taxon>Bacteria</taxon>
        <taxon>Bacillati</taxon>
        <taxon>Bacillota</taxon>
        <taxon>Bacilli</taxon>
        <taxon>Lactobacillales</taxon>
        <taxon>Lactobacillaceae</taxon>
        <taxon>Companilactobacillus</taxon>
    </lineage>
</organism>
<dbReference type="EMBL" id="JQCF01000001">
    <property type="protein sequence ID" value="KRO00760.1"/>
    <property type="molecule type" value="Genomic_DNA"/>
</dbReference>
<dbReference type="PATRIC" id="fig|993692.3.peg.80"/>
<dbReference type="Gene3D" id="1.10.260.40">
    <property type="entry name" value="lambda repressor-like DNA-binding domains"/>
    <property type="match status" value="1"/>
</dbReference>
<proteinExistence type="predicted"/>